<feature type="transmembrane region" description="Helical" evidence="1">
    <location>
        <begin position="286"/>
        <end position="306"/>
    </location>
</feature>
<protein>
    <submittedName>
        <fullName evidence="2">Uncharacterized protein</fullName>
    </submittedName>
</protein>
<comment type="caution">
    <text evidence="2">The sequence shown here is derived from an EMBL/GenBank/DDBJ whole genome shotgun (WGS) entry which is preliminary data.</text>
</comment>
<evidence type="ECO:0000256" key="1">
    <source>
        <dbReference type="SAM" id="Phobius"/>
    </source>
</evidence>
<sequence>KMAKAYNETGILNPEEVVIGIFALAMTIQACVTMYAMEKEPKGFVYSVTQTLKAGGVTHRGWPNSRRLPDIPELIGYVIAMVFGNFPLMAALYPLLRNQDPLNVELKDILPSVPRRLLAILVYVPVIFFGGTICSQFLLMVLSVVQNLALETDKNYKLSVGNSIHKTPNWLELLVQDILKFVFTNLEKVSENIVSKVHPTIPERSDLEKSPNINIPVEPEMQEELPHGIDRSQNERFQIRRKRHITIHLMMDMSNSDVEAFVPTMAAVGMMICIIFNYAILTQMQMIIIAGIFLFVVINFLIIFLCHHASLPLINTTETILYWKGRQTKKLEKSQLRCMRPFGFKLGRFFYAKKNTALEMNDIILNCTISLLLS</sequence>
<evidence type="ECO:0000313" key="3">
    <source>
        <dbReference type="Proteomes" id="UP001642540"/>
    </source>
</evidence>
<keyword evidence="3" id="KW-1185">Reference proteome</keyword>
<feature type="non-terminal residue" evidence="2">
    <location>
        <position position="1"/>
    </location>
</feature>
<dbReference type="Proteomes" id="UP001642540">
    <property type="component" value="Unassembled WGS sequence"/>
</dbReference>
<gene>
    <name evidence="2" type="ORF">ODALV1_LOCUS15488</name>
</gene>
<feature type="transmembrane region" description="Helical" evidence="1">
    <location>
        <begin position="116"/>
        <end position="145"/>
    </location>
</feature>
<feature type="transmembrane region" description="Helical" evidence="1">
    <location>
        <begin position="74"/>
        <end position="96"/>
    </location>
</feature>
<feature type="transmembrane region" description="Helical" evidence="1">
    <location>
        <begin position="17"/>
        <end position="37"/>
    </location>
</feature>
<keyword evidence="1" id="KW-1133">Transmembrane helix</keyword>
<name>A0ABP1QUM3_9HEXA</name>
<organism evidence="2 3">
    <name type="scientific">Orchesella dallaii</name>
    <dbReference type="NCBI Taxonomy" id="48710"/>
    <lineage>
        <taxon>Eukaryota</taxon>
        <taxon>Metazoa</taxon>
        <taxon>Ecdysozoa</taxon>
        <taxon>Arthropoda</taxon>
        <taxon>Hexapoda</taxon>
        <taxon>Collembola</taxon>
        <taxon>Entomobryomorpha</taxon>
        <taxon>Entomobryoidea</taxon>
        <taxon>Orchesellidae</taxon>
        <taxon>Orchesellinae</taxon>
        <taxon>Orchesella</taxon>
    </lineage>
</organism>
<proteinExistence type="predicted"/>
<keyword evidence="1" id="KW-0812">Transmembrane</keyword>
<feature type="transmembrane region" description="Helical" evidence="1">
    <location>
        <begin position="260"/>
        <end position="280"/>
    </location>
</feature>
<accession>A0ABP1QUM3</accession>
<reference evidence="2 3" key="1">
    <citation type="submission" date="2024-08" db="EMBL/GenBank/DDBJ databases">
        <authorList>
            <person name="Cucini C."/>
            <person name="Frati F."/>
        </authorList>
    </citation>
    <scope>NUCLEOTIDE SEQUENCE [LARGE SCALE GENOMIC DNA]</scope>
</reference>
<keyword evidence="1" id="KW-0472">Membrane</keyword>
<evidence type="ECO:0000313" key="2">
    <source>
        <dbReference type="EMBL" id="CAL8112108.1"/>
    </source>
</evidence>
<dbReference type="EMBL" id="CAXLJM020000048">
    <property type="protein sequence ID" value="CAL8112108.1"/>
    <property type="molecule type" value="Genomic_DNA"/>
</dbReference>